<gene>
    <name evidence="3" type="ORF">COEU31_19050</name>
</gene>
<evidence type="ECO:0000256" key="1">
    <source>
        <dbReference type="ARBA" id="ARBA00004976"/>
    </source>
</evidence>
<dbReference type="RefSeq" id="WP_022216721.1">
    <property type="nucleotide sequence ID" value="NZ_BLYL01000011.1"/>
</dbReference>
<reference evidence="3" key="1">
    <citation type="submission" date="2020-06" db="EMBL/GenBank/DDBJ databases">
        <title>Characterization of fructooligosaccharide metabolism and fructooligosaccharide-degrading enzymes in human commensal butyrate producers.</title>
        <authorList>
            <person name="Tanno H."/>
            <person name="Fujii T."/>
            <person name="Hirano K."/>
            <person name="Maeno S."/>
            <person name="Tonozuka T."/>
            <person name="Sakamoto M."/>
            <person name="Ohkuma M."/>
            <person name="Tochio T."/>
            <person name="Endo A."/>
        </authorList>
    </citation>
    <scope>NUCLEOTIDE SEQUENCE</scope>
    <source>
        <strain evidence="3">JCM 31265</strain>
    </source>
</reference>
<proteinExistence type="predicted"/>
<protein>
    <submittedName>
        <fullName evidence="3">GTP pyrophosphokinase</fullName>
    </submittedName>
</protein>
<comment type="pathway">
    <text evidence="1">Purine metabolism; ppGpp biosynthesis; ppGpp from GTP: step 1/2.</text>
</comment>
<dbReference type="PANTHER" id="PTHR47837:SF2">
    <property type="entry name" value="GTP PYROPHOSPHOKINASE YWAC"/>
    <property type="match status" value="1"/>
</dbReference>
<organism evidence="3 4">
    <name type="scientific">Coprococcus eutactus</name>
    <dbReference type="NCBI Taxonomy" id="33043"/>
    <lineage>
        <taxon>Bacteria</taxon>
        <taxon>Bacillati</taxon>
        <taxon>Bacillota</taxon>
        <taxon>Clostridia</taxon>
        <taxon>Lachnospirales</taxon>
        <taxon>Lachnospiraceae</taxon>
        <taxon>Coprococcus</taxon>
    </lineage>
</organism>
<dbReference type="SUPFAM" id="SSF81301">
    <property type="entry name" value="Nucleotidyltransferase"/>
    <property type="match status" value="1"/>
</dbReference>
<comment type="caution">
    <text evidence="3">The sequence shown here is derived from an EMBL/GenBank/DDBJ whole genome shotgun (WGS) entry which is preliminary data.</text>
</comment>
<evidence type="ECO:0000259" key="2">
    <source>
        <dbReference type="SMART" id="SM00954"/>
    </source>
</evidence>
<evidence type="ECO:0000313" key="3">
    <source>
        <dbReference type="EMBL" id="GFO94859.1"/>
    </source>
</evidence>
<sequence length="239" mass="27676">MESIQTNALNSKYINSLLRPEENPFMQEMQSFEEIMMMYSCAIREVKTKFEVLNDDFSVRYKRNPIEFIQSRIKKPVSIAKKLASKGCPVTCASILNNLDDVAGIRVICPFIDDIYMVAEKLISQDDITLIEAKDYISHPKPNGYRSLHVIVEIPVFFADHTRNMRVEVQIRTIAMDFWASLDHQLRYKKDIPNVDMISARLKKCADVISATDLEMQSIKNSIYGQRYIPELKRESPKE</sequence>
<feature type="domain" description="RelA/SpoT" evidence="2">
    <location>
        <begin position="71"/>
        <end position="194"/>
    </location>
</feature>
<name>A0AAI9K5L0_9FIRM</name>
<dbReference type="InterPro" id="IPR007685">
    <property type="entry name" value="RelA_SpoT"/>
</dbReference>
<dbReference type="Gene3D" id="1.10.287.860">
    <property type="entry name" value="Nucleotidyltransferase"/>
    <property type="match status" value="1"/>
</dbReference>
<dbReference type="InterPro" id="IPR052366">
    <property type="entry name" value="GTP_Pyrophosphokinase"/>
</dbReference>
<dbReference type="InterPro" id="IPR043519">
    <property type="entry name" value="NT_sf"/>
</dbReference>
<dbReference type="SMART" id="SM00954">
    <property type="entry name" value="RelA_SpoT"/>
    <property type="match status" value="1"/>
</dbReference>
<evidence type="ECO:0000313" key="4">
    <source>
        <dbReference type="Proteomes" id="UP000660047"/>
    </source>
</evidence>
<dbReference type="EMBL" id="BLYL01000011">
    <property type="protein sequence ID" value="GFO94859.1"/>
    <property type="molecule type" value="Genomic_DNA"/>
</dbReference>
<dbReference type="CDD" id="cd05399">
    <property type="entry name" value="NT_Rel-Spo_like"/>
    <property type="match status" value="1"/>
</dbReference>
<dbReference type="Proteomes" id="UP000660047">
    <property type="component" value="Unassembled WGS sequence"/>
</dbReference>
<dbReference type="Gene3D" id="3.30.460.10">
    <property type="entry name" value="Beta Polymerase, domain 2"/>
    <property type="match status" value="1"/>
</dbReference>
<accession>A0AAI9K5L0</accession>
<dbReference type="AlphaFoldDB" id="A0AAI9K5L0"/>
<dbReference type="PANTHER" id="PTHR47837">
    <property type="entry name" value="GTP PYROPHOSPHOKINASE YJBM"/>
    <property type="match status" value="1"/>
</dbReference>
<dbReference type="GO" id="GO:0015969">
    <property type="term" value="P:guanosine tetraphosphate metabolic process"/>
    <property type="evidence" value="ECO:0007669"/>
    <property type="project" value="InterPro"/>
</dbReference>
<dbReference type="Pfam" id="PF04607">
    <property type="entry name" value="RelA_SpoT"/>
    <property type="match status" value="1"/>
</dbReference>